<feature type="region of interest" description="Disordered" evidence="1">
    <location>
        <begin position="39"/>
        <end position="58"/>
    </location>
</feature>
<dbReference type="Proteomes" id="UP000324222">
    <property type="component" value="Unassembled WGS sequence"/>
</dbReference>
<sequence length="104" mass="11671">MNIASVFILQLGREVSHKRGIIFKTVLFGFCYCGRTKGQHRSACNSRTPSSKDERQQIHPPMRIVAATANHSVLQGELRRRNSSNSSSVSLSRGICTHLLELYK</sequence>
<organism evidence="2 3">
    <name type="scientific">Portunus trituberculatus</name>
    <name type="common">Swimming crab</name>
    <name type="synonym">Neptunus trituberculatus</name>
    <dbReference type="NCBI Taxonomy" id="210409"/>
    <lineage>
        <taxon>Eukaryota</taxon>
        <taxon>Metazoa</taxon>
        <taxon>Ecdysozoa</taxon>
        <taxon>Arthropoda</taxon>
        <taxon>Crustacea</taxon>
        <taxon>Multicrustacea</taxon>
        <taxon>Malacostraca</taxon>
        <taxon>Eumalacostraca</taxon>
        <taxon>Eucarida</taxon>
        <taxon>Decapoda</taxon>
        <taxon>Pleocyemata</taxon>
        <taxon>Brachyura</taxon>
        <taxon>Eubrachyura</taxon>
        <taxon>Portunoidea</taxon>
        <taxon>Portunidae</taxon>
        <taxon>Portuninae</taxon>
        <taxon>Portunus</taxon>
    </lineage>
</organism>
<evidence type="ECO:0000256" key="1">
    <source>
        <dbReference type="SAM" id="MobiDB-lite"/>
    </source>
</evidence>
<evidence type="ECO:0000313" key="2">
    <source>
        <dbReference type="EMBL" id="MPC63512.1"/>
    </source>
</evidence>
<reference evidence="2 3" key="1">
    <citation type="submission" date="2019-05" db="EMBL/GenBank/DDBJ databases">
        <title>Another draft genome of Portunus trituberculatus and its Hox gene families provides insights of decapod evolution.</title>
        <authorList>
            <person name="Jeong J.-H."/>
            <person name="Song I."/>
            <person name="Kim S."/>
            <person name="Choi T."/>
            <person name="Kim D."/>
            <person name="Ryu S."/>
            <person name="Kim W."/>
        </authorList>
    </citation>
    <scope>NUCLEOTIDE SEQUENCE [LARGE SCALE GENOMIC DNA]</scope>
    <source>
        <tissue evidence="2">Muscle</tissue>
    </source>
</reference>
<dbReference type="EMBL" id="VSRR010020906">
    <property type="protein sequence ID" value="MPC63512.1"/>
    <property type="molecule type" value="Genomic_DNA"/>
</dbReference>
<comment type="caution">
    <text evidence="2">The sequence shown here is derived from an EMBL/GenBank/DDBJ whole genome shotgun (WGS) entry which is preliminary data.</text>
</comment>
<name>A0A5B7GXG3_PORTR</name>
<accession>A0A5B7GXG3</accession>
<dbReference type="AlphaFoldDB" id="A0A5B7GXG3"/>
<keyword evidence="3" id="KW-1185">Reference proteome</keyword>
<proteinExistence type="predicted"/>
<evidence type="ECO:0000313" key="3">
    <source>
        <dbReference type="Proteomes" id="UP000324222"/>
    </source>
</evidence>
<gene>
    <name evidence="2" type="ORF">E2C01_057610</name>
</gene>
<protein>
    <submittedName>
        <fullName evidence="2">Uncharacterized protein</fullName>
    </submittedName>
</protein>